<dbReference type="PANTHER" id="PTHR24056:SF254">
    <property type="entry name" value="CYCLIN-DEPENDENT KINASE 2"/>
    <property type="match status" value="1"/>
</dbReference>
<dbReference type="GO" id="GO:0007165">
    <property type="term" value="P:signal transduction"/>
    <property type="evidence" value="ECO:0007669"/>
    <property type="project" value="TreeGrafter"/>
</dbReference>
<dbReference type="InterPro" id="IPR050108">
    <property type="entry name" value="CDK"/>
</dbReference>
<name>A0A6A5ATB2_APHAT</name>
<dbReference type="InterPro" id="IPR017441">
    <property type="entry name" value="Protein_kinase_ATP_BS"/>
</dbReference>
<keyword evidence="7 14" id="KW-0067">ATP-binding</keyword>
<evidence type="ECO:0000256" key="7">
    <source>
        <dbReference type="ARBA" id="ARBA00022840"/>
    </source>
</evidence>
<evidence type="ECO:0000256" key="9">
    <source>
        <dbReference type="ARBA" id="ARBA00039612"/>
    </source>
</evidence>
<dbReference type="GO" id="GO:0005737">
    <property type="term" value="C:cytoplasm"/>
    <property type="evidence" value="ECO:0007669"/>
    <property type="project" value="TreeGrafter"/>
</dbReference>
<comment type="catalytic activity">
    <reaction evidence="13">
        <text>L-seryl-[protein] + ATP = O-phospho-L-seryl-[protein] + ADP + H(+)</text>
        <dbReference type="Rhea" id="RHEA:17989"/>
        <dbReference type="Rhea" id="RHEA-COMP:9863"/>
        <dbReference type="Rhea" id="RHEA-COMP:11604"/>
        <dbReference type="ChEBI" id="CHEBI:15378"/>
        <dbReference type="ChEBI" id="CHEBI:29999"/>
        <dbReference type="ChEBI" id="CHEBI:30616"/>
        <dbReference type="ChEBI" id="CHEBI:83421"/>
        <dbReference type="ChEBI" id="CHEBI:456216"/>
        <dbReference type="EC" id="2.7.11.22"/>
    </reaction>
</comment>
<feature type="domain" description="Protein kinase" evidence="16">
    <location>
        <begin position="7"/>
        <end position="326"/>
    </location>
</feature>
<evidence type="ECO:0000256" key="3">
    <source>
        <dbReference type="ARBA" id="ARBA00022527"/>
    </source>
</evidence>
<comment type="catalytic activity">
    <reaction evidence="12">
        <text>L-threonyl-[protein] + ATP = O-phospho-L-threonyl-[protein] + ADP + H(+)</text>
        <dbReference type="Rhea" id="RHEA:46608"/>
        <dbReference type="Rhea" id="RHEA-COMP:11060"/>
        <dbReference type="Rhea" id="RHEA-COMP:11605"/>
        <dbReference type="ChEBI" id="CHEBI:15378"/>
        <dbReference type="ChEBI" id="CHEBI:30013"/>
        <dbReference type="ChEBI" id="CHEBI:30616"/>
        <dbReference type="ChEBI" id="CHEBI:61977"/>
        <dbReference type="ChEBI" id="CHEBI:456216"/>
        <dbReference type="EC" id="2.7.11.22"/>
    </reaction>
</comment>
<dbReference type="EC" id="2.7.11.22" evidence="2"/>
<keyword evidence="4" id="KW-0808">Transferase</keyword>
<dbReference type="FunFam" id="3.30.200.20:FF:000375">
    <property type="entry name" value="Cell division related protein kinase 2"/>
    <property type="match status" value="1"/>
</dbReference>
<evidence type="ECO:0000259" key="16">
    <source>
        <dbReference type="PROSITE" id="PS50011"/>
    </source>
</evidence>
<keyword evidence="5 14" id="KW-0547">Nucleotide-binding</keyword>
<dbReference type="InterPro" id="IPR000719">
    <property type="entry name" value="Prot_kinase_dom"/>
</dbReference>
<dbReference type="VEuPathDB" id="FungiDB:H257_00679"/>
<protein>
    <recommendedName>
        <fullName evidence="9">Cyclin-dependent kinase 2 homolog</fullName>
        <ecNumber evidence="2">2.7.11.22</ecNumber>
    </recommendedName>
    <alternativeName>
        <fullName evidence="10">Cell division control protein 2 homolog</fullName>
    </alternativeName>
    <alternativeName>
        <fullName evidence="11">cdc2-related kinase 2</fullName>
    </alternativeName>
</protein>
<evidence type="ECO:0000256" key="8">
    <source>
        <dbReference type="ARBA" id="ARBA00038543"/>
    </source>
</evidence>
<sequence length="326" mass="37493">MERYQKIEKNGTIGEGTYGVVYKAKDLKTGHTVALKRIRLEVEDEGIPSTALREISILRELEHPNIVRLLNCLQDSGKLYLVFEFVDRDLKRHMDKTLGTVDPMLIKAYMYQLLKGLAFCHARGVMHRDLKPQNLLVSESGTLKIADFGLARAFSMPSRKYTHEVVTLWYRAPEILLGQEVYSPPVDIWSSGVIFAELIKKKALFPGDSEIDQLYRIFRMLGTPDESIWPGVSGLRDYAATFPKWRPQDLEPMFPKLDSDGLDLLKVLYIYTRDMSCDDYDVLDVRRIRVENAGVLPFGTNHRQRRHASPVLQRLAFRIYLDRSAT</sequence>
<dbReference type="InterPro" id="IPR011009">
    <property type="entry name" value="Kinase-like_dom_sf"/>
</dbReference>
<evidence type="ECO:0000256" key="2">
    <source>
        <dbReference type="ARBA" id="ARBA00012425"/>
    </source>
</evidence>
<accession>A0A6A5ATB2</accession>
<dbReference type="PROSITE" id="PS50011">
    <property type="entry name" value="PROTEIN_KINASE_DOM"/>
    <property type="match status" value="1"/>
</dbReference>
<dbReference type="GO" id="GO:0010389">
    <property type="term" value="P:regulation of G2/M transition of mitotic cell cycle"/>
    <property type="evidence" value="ECO:0007669"/>
    <property type="project" value="TreeGrafter"/>
</dbReference>
<dbReference type="GO" id="GO:0000082">
    <property type="term" value="P:G1/S transition of mitotic cell cycle"/>
    <property type="evidence" value="ECO:0007669"/>
    <property type="project" value="TreeGrafter"/>
</dbReference>
<feature type="binding site" evidence="14">
    <location>
        <position position="36"/>
    </location>
    <ligand>
        <name>ATP</name>
        <dbReference type="ChEBI" id="CHEBI:30616"/>
    </ligand>
</feature>
<comment type="subunit">
    <text evidence="8">May form a complex composed of at least the catalytic subunit CRK2 and a cyclin.</text>
</comment>
<dbReference type="GO" id="GO:0005524">
    <property type="term" value="F:ATP binding"/>
    <property type="evidence" value="ECO:0007669"/>
    <property type="project" value="UniProtKB-UniRule"/>
</dbReference>
<dbReference type="GO" id="GO:0004693">
    <property type="term" value="F:cyclin-dependent protein serine/threonine kinase activity"/>
    <property type="evidence" value="ECO:0007669"/>
    <property type="project" value="UniProtKB-EC"/>
</dbReference>
<evidence type="ECO:0000256" key="1">
    <source>
        <dbReference type="ARBA" id="ARBA00006485"/>
    </source>
</evidence>
<evidence type="ECO:0000256" key="4">
    <source>
        <dbReference type="ARBA" id="ARBA00022679"/>
    </source>
</evidence>
<evidence type="ECO:0000256" key="11">
    <source>
        <dbReference type="ARBA" id="ARBA00042858"/>
    </source>
</evidence>
<evidence type="ECO:0000256" key="6">
    <source>
        <dbReference type="ARBA" id="ARBA00022777"/>
    </source>
</evidence>
<comment type="similarity">
    <text evidence="1">Belongs to the protein kinase superfamily. CMGC Ser/Thr protein kinase family. CDC2/CDKX subfamily.</text>
</comment>
<dbReference type="Gene3D" id="3.30.200.20">
    <property type="entry name" value="Phosphorylase Kinase, domain 1"/>
    <property type="match status" value="1"/>
</dbReference>
<evidence type="ECO:0000256" key="10">
    <source>
        <dbReference type="ARBA" id="ARBA00041902"/>
    </source>
</evidence>
<evidence type="ECO:0000256" key="15">
    <source>
        <dbReference type="RuleBase" id="RU000304"/>
    </source>
</evidence>
<proteinExistence type="inferred from homology"/>
<evidence type="ECO:0000256" key="14">
    <source>
        <dbReference type="PROSITE-ProRule" id="PRU10141"/>
    </source>
</evidence>
<dbReference type="Pfam" id="PF00069">
    <property type="entry name" value="Pkinase"/>
    <property type="match status" value="1"/>
</dbReference>
<dbReference type="EMBL" id="VJMI01001541">
    <property type="protein sequence ID" value="KAF0775456.1"/>
    <property type="molecule type" value="Genomic_DNA"/>
</dbReference>
<dbReference type="GO" id="GO:0005634">
    <property type="term" value="C:nucleus"/>
    <property type="evidence" value="ECO:0007669"/>
    <property type="project" value="TreeGrafter"/>
</dbReference>
<evidence type="ECO:0000313" key="17">
    <source>
        <dbReference type="EMBL" id="KAF0775456.1"/>
    </source>
</evidence>
<gene>
    <name evidence="17" type="ORF">AaE_000844</name>
</gene>
<dbReference type="AlphaFoldDB" id="A0A6A5ATB2"/>
<dbReference type="PROSITE" id="PS00108">
    <property type="entry name" value="PROTEIN_KINASE_ST"/>
    <property type="match status" value="1"/>
</dbReference>
<organism evidence="17 18">
    <name type="scientific">Aphanomyces astaci</name>
    <name type="common">Crayfish plague agent</name>
    <dbReference type="NCBI Taxonomy" id="112090"/>
    <lineage>
        <taxon>Eukaryota</taxon>
        <taxon>Sar</taxon>
        <taxon>Stramenopiles</taxon>
        <taxon>Oomycota</taxon>
        <taxon>Saprolegniomycetes</taxon>
        <taxon>Saprolegniales</taxon>
        <taxon>Verrucalvaceae</taxon>
        <taxon>Aphanomyces</taxon>
    </lineage>
</organism>
<dbReference type="GO" id="GO:0010468">
    <property type="term" value="P:regulation of gene expression"/>
    <property type="evidence" value="ECO:0007669"/>
    <property type="project" value="TreeGrafter"/>
</dbReference>
<dbReference type="SMART" id="SM00220">
    <property type="entry name" value="S_TKc"/>
    <property type="match status" value="1"/>
</dbReference>
<evidence type="ECO:0000256" key="5">
    <source>
        <dbReference type="ARBA" id="ARBA00022741"/>
    </source>
</evidence>
<reference evidence="17 18" key="1">
    <citation type="submission" date="2019-06" db="EMBL/GenBank/DDBJ databases">
        <title>Genomics analysis of Aphanomyces spp. identifies a new class of oomycete effector associated with host adaptation.</title>
        <authorList>
            <person name="Gaulin E."/>
        </authorList>
    </citation>
    <scope>NUCLEOTIDE SEQUENCE [LARGE SCALE GENOMIC DNA]</scope>
    <source>
        <strain evidence="17 18">E</strain>
    </source>
</reference>
<dbReference type="Gene3D" id="1.10.510.10">
    <property type="entry name" value="Transferase(Phosphotransferase) domain 1"/>
    <property type="match status" value="1"/>
</dbReference>
<dbReference type="GO" id="GO:0000307">
    <property type="term" value="C:cyclin-dependent protein kinase holoenzyme complex"/>
    <property type="evidence" value="ECO:0007669"/>
    <property type="project" value="TreeGrafter"/>
</dbReference>
<keyword evidence="3 15" id="KW-0723">Serine/threonine-protein kinase</keyword>
<comment type="caution">
    <text evidence="17">The sequence shown here is derived from an EMBL/GenBank/DDBJ whole genome shotgun (WGS) entry which is preliminary data.</text>
</comment>
<dbReference type="PROSITE" id="PS00107">
    <property type="entry name" value="PROTEIN_KINASE_ATP"/>
    <property type="match status" value="1"/>
</dbReference>
<dbReference type="SUPFAM" id="SSF56112">
    <property type="entry name" value="Protein kinase-like (PK-like)"/>
    <property type="match status" value="1"/>
</dbReference>
<dbReference type="PANTHER" id="PTHR24056">
    <property type="entry name" value="CELL DIVISION PROTEIN KINASE"/>
    <property type="match status" value="1"/>
</dbReference>
<keyword evidence="6" id="KW-0418">Kinase</keyword>
<dbReference type="InterPro" id="IPR008271">
    <property type="entry name" value="Ser/Thr_kinase_AS"/>
</dbReference>
<evidence type="ECO:0000256" key="13">
    <source>
        <dbReference type="ARBA" id="ARBA00048367"/>
    </source>
</evidence>
<dbReference type="FunFam" id="1.10.510.10:FF:000574">
    <property type="entry name" value="Cell division related protein kinase 2"/>
    <property type="match status" value="1"/>
</dbReference>
<evidence type="ECO:0000313" key="18">
    <source>
        <dbReference type="Proteomes" id="UP000469452"/>
    </source>
</evidence>
<evidence type="ECO:0000256" key="12">
    <source>
        <dbReference type="ARBA" id="ARBA00047811"/>
    </source>
</evidence>
<dbReference type="GO" id="GO:0030332">
    <property type="term" value="F:cyclin binding"/>
    <property type="evidence" value="ECO:0007669"/>
    <property type="project" value="TreeGrafter"/>
</dbReference>
<dbReference type="Proteomes" id="UP000469452">
    <property type="component" value="Unassembled WGS sequence"/>
</dbReference>